<name>A0A381ZV04_9ZZZZ</name>
<evidence type="ECO:0008006" key="2">
    <source>
        <dbReference type="Google" id="ProtNLM"/>
    </source>
</evidence>
<sequence>MKLLNIKEGDYLPEMKVIGNNRKVYGGAKAVVYLSRKIWWARPIWALSHLPLIMNILDYIYEQIAKKRYCHGVCEI</sequence>
<gene>
    <name evidence="1" type="ORF">METZ01_LOCUS145655</name>
</gene>
<dbReference type="AlphaFoldDB" id="A0A381ZV04"/>
<evidence type="ECO:0000313" key="1">
    <source>
        <dbReference type="EMBL" id="SVA92801.1"/>
    </source>
</evidence>
<dbReference type="Pfam" id="PF04134">
    <property type="entry name" value="DCC1-like"/>
    <property type="match status" value="1"/>
</dbReference>
<protein>
    <recommendedName>
        <fullName evidence="2">DUF393 domain-containing protein</fullName>
    </recommendedName>
</protein>
<dbReference type="EMBL" id="UINC01022682">
    <property type="protein sequence ID" value="SVA92801.1"/>
    <property type="molecule type" value="Genomic_DNA"/>
</dbReference>
<proteinExistence type="predicted"/>
<dbReference type="InterPro" id="IPR007263">
    <property type="entry name" value="DCC1-like"/>
</dbReference>
<dbReference type="GO" id="GO:0015035">
    <property type="term" value="F:protein-disulfide reductase activity"/>
    <property type="evidence" value="ECO:0007669"/>
    <property type="project" value="InterPro"/>
</dbReference>
<organism evidence="1">
    <name type="scientific">marine metagenome</name>
    <dbReference type="NCBI Taxonomy" id="408172"/>
    <lineage>
        <taxon>unclassified sequences</taxon>
        <taxon>metagenomes</taxon>
        <taxon>ecological metagenomes</taxon>
    </lineage>
</organism>
<accession>A0A381ZV04</accession>
<reference evidence="1" key="1">
    <citation type="submission" date="2018-05" db="EMBL/GenBank/DDBJ databases">
        <authorList>
            <person name="Lanie J.A."/>
            <person name="Ng W.-L."/>
            <person name="Kazmierczak K.M."/>
            <person name="Andrzejewski T.M."/>
            <person name="Davidsen T.M."/>
            <person name="Wayne K.J."/>
            <person name="Tettelin H."/>
            <person name="Glass J.I."/>
            <person name="Rusch D."/>
            <person name="Podicherti R."/>
            <person name="Tsui H.-C.T."/>
            <person name="Winkler M.E."/>
        </authorList>
    </citation>
    <scope>NUCLEOTIDE SEQUENCE</scope>
</reference>